<dbReference type="PROSITE" id="PS00198">
    <property type="entry name" value="4FE4S_FER_1"/>
    <property type="match status" value="1"/>
</dbReference>
<sequence>MQKEYLIEAVTDFVRQSPENYIQKEYAISEELIGTKIYEDPLFAFGSADDEYFSLFKSPEGIGNHFLKPQEWLPSARTVISFFLPFSEQVKTSNCADKMWPSNEWLHARIEGQNFLCKIAYYLQDELKKAGYDSVIPVLDQRFWSKTVPDGESALAFTSNWSERHVGFACGLGTFSLSKGLITEKGMARRIGSLVTDLQLSVTERNYTDLYEYCSKCGACIRQCPVNAISKEQGKHHLICSSFLDKLREKYQPRYGCGKCQVNVPCSSRIPKTGR</sequence>
<feature type="domain" description="4Fe-4S ferredoxin-type" evidence="1">
    <location>
        <begin position="204"/>
        <end position="234"/>
    </location>
</feature>
<dbReference type="Pfam" id="PF00037">
    <property type="entry name" value="Fer4"/>
    <property type="match status" value="1"/>
</dbReference>
<dbReference type="GO" id="GO:0052693">
    <property type="term" value="F:epoxyqueuosine reductase activity"/>
    <property type="evidence" value="ECO:0007669"/>
    <property type="project" value="UniProtKB-EC"/>
</dbReference>
<protein>
    <submittedName>
        <fullName evidence="2">Epoxyqueuosine reductase</fullName>
        <ecNumber evidence="2">1.17.99.6</ecNumber>
    </submittedName>
</protein>
<gene>
    <name evidence="2" type="primary">queG_32</name>
    <name evidence="2" type="ORF">SDC9_70516</name>
</gene>
<reference evidence="2" key="1">
    <citation type="submission" date="2019-08" db="EMBL/GenBank/DDBJ databases">
        <authorList>
            <person name="Kucharzyk K."/>
            <person name="Murdoch R.W."/>
            <person name="Higgins S."/>
            <person name="Loffler F."/>
        </authorList>
    </citation>
    <scope>NUCLEOTIDE SEQUENCE</scope>
</reference>
<dbReference type="AlphaFoldDB" id="A0A644Y6V2"/>
<name>A0A644Y6V2_9ZZZZ</name>
<dbReference type="PROSITE" id="PS51379">
    <property type="entry name" value="4FE4S_FER_2"/>
    <property type="match status" value="1"/>
</dbReference>
<organism evidence="2">
    <name type="scientific">bioreactor metagenome</name>
    <dbReference type="NCBI Taxonomy" id="1076179"/>
    <lineage>
        <taxon>unclassified sequences</taxon>
        <taxon>metagenomes</taxon>
        <taxon>ecological metagenomes</taxon>
    </lineage>
</organism>
<dbReference type="SUPFAM" id="SSF46548">
    <property type="entry name" value="alpha-helical ferredoxin"/>
    <property type="match status" value="1"/>
</dbReference>
<proteinExistence type="predicted"/>
<comment type="caution">
    <text evidence="2">The sequence shown here is derived from an EMBL/GenBank/DDBJ whole genome shotgun (WGS) entry which is preliminary data.</text>
</comment>
<evidence type="ECO:0000313" key="2">
    <source>
        <dbReference type="EMBL" id="MPM24039.1"/>
    </source>
</evidence>
<dbReference type="EC" id="1.17.99.6" evidence="2"/>
<keyword evidence="2" id="KW-0560">Oxidoreductase</keyword>
<dbReference type="InterPro" id="IPR017896">
    <property type="entry name" value="4Fe4S_Fe-S-bd"/>
</dbReference>
<dbReference type="PANTHER" id="PTHR42827">
    <property type="entry name" value="IRON-SULFUR CLUSTER-BINDING PROTEIN-RELATED"/>
    <property type="match status" value="1"/>
</dbReference>
<dbReference type="EMBL" id="VSSQ01004171">
    <property type="protein sequence ID" value="MPM24039.1"/>
    <property type="molecule type" value="Genomic_DNA"/>
</dbReference>
<dbReference type="PANTHER" id="PTHR42827:SF1">
    <property type="entry name" value="IRON-SULFUR CLUSTER-BINDING PROTEIN"/>
    <property type="match status" value="1"/>
</dbReference>
<accession>A0A644Y6V2</accession>
<evidence type="ECO:0000259" key="1">
    <source>
        <dbReference type="PROSITE" id="PS51379"/>
    </source>
</evidence>
<dbReference type="Gene3D" id="3.30.70.20">
    <property type="match status" value="1"/>
</dbReference>
<dbReference type="InterPro" id="IPR017900">
    <property type="entry name" value="4Fe4S_Fe_S_CS"/>
</dbReference>